<dbReference type="Pfam" id="PF21040">
    <property type="entry name" value="CEP104-like_TOG"/>
    <property type="match status" value="1"/>
</dbReference>
<comment type="subcellular location">
    <subcellularLocation>
        <location evidence="1">Cytoplasm</location>
        <location evidence="1">Cytoskeleton</location>
    </subcellularLocation>
</comment>
<evidence type="ECO:0000256" key="4">
    <source>
        <dbReference type="ARBA" id="ARBA00023212"/>
    </source>
</evidence>
<evidence type="ECO:0000256" key="6">
    <source>
        <dbReference type="SAM" id="MobiDB-lite"/>
    </source>
</evidence>
<feature type="domain" description="TOG" evidence="7">
    <location>
        <begin position="2"/>
        <end position="225"/>
    </location>
</feature>
<sequence length="1333" mass="144726">MDWATLSSQAENGDTKQRLAILPKLQQYTEDNSLGRDEVSSLLGLLELLLKDHNAKVCQGILQVLHTALIKDAAPFKHHINNFVPPTVERLGDQKQTVREAARNVLLTLFEVLPTEALLAKMSGAWSHKSHRLREEISNLLMVVCQNLGISTFSASDEQKLVGNAVKLLEDPTGSVREAALALLGELYYQSGDHILDLLRRFNIRAPQQREIEACFAEIDPVQHTVHRANGATEQAQPKAAQENNAKSSQAVSKLQKLAASKRGGFGDSGGLTADGDLPRAEPVHIGSDQECKSVLAKLSKDLDLKNDWNDRIKAMLHLEGIVVGGATELPCFLEELKACKDGITEQLNDRRSAVSRVACHLLEELAVLLKGKFEPLAVHFFPYLMKVSVISVQVMADSACEAMATILTHTRAKGLAQQLLNTILTDRSKLLRTNCSKLLLLILEVWERKSFERHLDLIENVITAAAQDAQVDVRTYGRQCYGAYAAACPERIPNFLRKLSPQLREKLLQAGAEYVRQQPERDSATVQSQSIPPPKTPLGPAQRSGVKQPLSTKAKQNAGDLQQERPSSAKPGYSRVPAAGNRPPSAGPPRTASKHSDLGAKRVLSALESRSAPREHVEEDDDAVSCNGSMFSVQSNMHSSSVSSILNRIKSAKSATDWEKKREAFNDLKEWALENSQHASHVLPRLMDRIVPMIIDSMKDPHHQVVIATLEAWGAMMKPSARAQEPYLERLLSCAFLRAVDGKGVIRSASSAALRSAARAFSADVLLTALNKCLGNSKTAKGRQAILEYAIESTGSGAPAGCPPSGHPSLSMWLEGVSGLLSDKSPDVRQCASSTLEHFYRHVDSRTFLAFVSVCPVSEQSAIKRVLAKKVSGLESELVAFQREESFSFVGSSPAAGADRARAVRQIVRGCRSSSGAQSPASSCRSEAEGAVRSPGSAPVSPGGYALHAHAPEPLPGILPDEGRPNGQAYVHAGAHTHPGGREAGHTNQQGIRCQELGDISNQASREAPLRPAADPKQLKRTSPVAFTPPPQLPTAEAYLSRLYAGTPSTPGSEAAPMDAAVASARLTQIISQMSLETGSPAIDACMSIQQISRYAPESAWSGTFPQVMFTIFSWLEKETTDELIRGHLLETVREMAVNQSTMFNSYLDMAFSKLVACYRLSRENTIIVEETLQELIRRSDTRRCLEVLTLCLDSTHQFSSCDAPAEGMRKADPVTSGAIKSAALAVSQLSASQLRPALQPLLQRLHSCLQRIESDVRKAAVLCIVELYLVLGDELMPQLSFLSASQLKLVNLYVAQVTRGRLSPPRREGALPRADTAALPTTATNHVAARG</sequence>
<feature type="region of interest" description="Disordered" evidence="6">
    <location>
        <begin position="231"/>
        <end position="254"/>
    </location>
</feature>
<evidence type="ECO:0000259" key="7">
    <source>
        <dbReference type="SMART" id="SM01349"/>
    </source>
</evidence>
<dbReference type="InterPro" id="IPR011989">
    <property type="entry name" value="ARM-like"/>
</dbReference>
<evidence type="ECO:0000313" key="8">
    <source>
        <dbReference type="EMBL" id="JAC79932.1"/>
    </source>
</evidence>
<dbReference type="SMART" id="SM01349">
    <property type="entry name" value="TOG"/>
    <property type="match status" value="3"/>
</dbReference>
<dbReference type="InterPro" id="IPR021133">
    <property type="entry name" value="HEAT_type_2"/>
</dbReference>
<feature type="domain" description="TOG" evidence="7">
    <location>
        <begin position="631"/>
        <end position="878"/>
    </location>
</feature>
<evidence type="ECO:0000256" key="5">
    <source>
        <dbReference type="PROSITE-ProRule" id="PRU00103"/>
    </source>
</evidence>
<dbReference type="GO" id="GO:0008017">
    <property type="term" value="F:microtubule binding"/>
    <property type="evidence" value="ECO:0007669"/>
    <property type="project" value="TreeGrafter"/>
</dbReference>
<feature type="domain" description="TOG" evidence="7">
    <location>
        <begin position="288"/>
        <end position="521"/>
    </location>
</feature>
<accession>A0A061S418</accession>
<dbReference type="GO" id="GO:0000226">
    <property type="term" value="P:microtubule cytoskeleton organization"/>
    <property type="evidence" value="ECO:0007669"/>
    <property type="project" value="TreeGrafter"/>
</dbReference>
<protein>
    <submittedName>
        <fullName evidence="8">CLIP-associating protein 1/2</fullName>
    </submittedName>
</protein>
<evidence type="ECO:0000256" key="3">
    <source>
        <dbReference type="ARBA" id="ARBA00022737"/>
    </source>
</evidence>
<feature type="region of interest" description="Disordered" evidence="6">
    <location>
        <begin position="517"/>
        <end position="599"/>
    </location>
</feature>
<feature type="region of interest" description="Disordered" evidence="6">
    <location>
        <begin position="1005"/>
        <end position="1033"/>
    </location>
</feature>
<dbReference type="PANTHER" id="PTHR21567">
    <property type="entry name" value="CLASP"/>
    <property type="match status" value="1"/>
</dbReference>
<feature type="compositionally biased region" description="Low complexity" evidence="6">
    <location>
        <begin position="912"/>
        <end position="926"/>
    </location>
</feature>
<dbReference type="InterPro" id="IPR024395">
    <property type="entry name" value="CLASP_N_dom"/>
</dbReference>
<dbReference type="GO" id="GO:0031110">
    <property type="term" value="P:regulation of microtubule polymerization or depolymerization"/>
    <property type="evidence" value="ECO:0007669"/>
    <property type="project" value="UniProtKB-ARBA"/>
</dbReference>
<reference evidence="8" key="1">
    <citation type="submission" date="2014-05" db="EMBL/GenBank/DDBJ databases">
        <title>The transcriptome of the halophilic microalga Tetraselmis sp. GSL018 isolated from the Great Salt Lake, Utah.</title>
        <authorList>
            <person name="Jinkerson R.E."/>
            <person name="D'Adamo S."/>
            <person name="Posewitz M.C."/>
        </authorList>
    </citation>
    <scope>NUCLEOTIDE SEQUENCE</scope>
    <source>
        <strain evidence="8">GSL018</strain>
    </source>
</reference>
<dbReference type="GO" id="GO:0005881">
    <property type="term" value="C:cytoplasmic microtubule"/>
    <property type="evidence" value="ECO:0007669"/>
    <property type="project" value="TreeGrafter"/>
</dbReference>
<dbReference type="EMBL" id="GBEZ01005363">
    <property type="protein sequence ID" value="JAC79932.1"/>
    <property type="molecule type" value="Transcribed_RNA"/>
</dbReference>
<keyword evidence="2" id="KW-0963">Cytoplasm</keyword>
<keyword evidence="4" id="KW-0206">Cytoskeleton</keyword>
<dbReference type="GO" id="GO:0000278">
    <property type="term" value="P:mitotic cell cycle"/>
    <property type="evidence" value="ECO:0007669"/>
    <property type="project" value="UniProtKB-ARBA"/>
</dbReference>
<dbReference type="Pfam" id="PF12348">
    <property type="entry name" value="CLASP_N"/>
    <property type="match status" value="1"/>
</dbReference>
<dbReference type="InterPro" id="IPR034085">
    <property type="entry name" value="TOG"/>
</dbReference>
<evidence type="ECO:0000256" key="2">
    <source>
        <dbReference type="ARBA" id="ARBA00022490"/>
    </source>
</evidence>
<dbReference type="PANTHER" id="PTHR21567:SF9">
    <property type="entry name" value="CLIP-ASSOCIATING PROTEIN"/>
    <property type="match status" value="1"/>
</dbReference>
<name>A0A061S418_9CHLO</name>
<evidence type="ECO:0000256" key="1">
    <source>
        <dbReference type="ARBA" id="ARBA00004245"/>
    </source>
</evidence>
<dbReference type="PROSITE" id="PS50077">
    <property type="entry name" value="HEAT_REPEAT"/>
    <property type="match status" value="1"/>
</dbReference>
<gene>
    <name evidence="8" type="primary">CLASP1_2</name>
    <name evidence="8" type="ORF">TSPGSL018_11476</name>
</gene>
<dbReference type="GO" id="GO:1902903">
    <property type="term" value="P:regulation of supramolecular fiber organization"/>
    <property type="evidence" value="ECO:0007669"/>
    <property type="project" value="UniProtKB-ARBA"/>
</dbReference>
<keyword evidence="3" id="KW-0677">Repeat</keyword>
<dbReference type="GO" id="GO:0005819">
    <property type="term" value="C:spindle"/>
    <property type="evidence" value="ECO:0007669"/>
    <property type="project" value="UniProtKB-ARBA"/>
</dbReference>
<proteinExistence type="predicted"/>
<dbReference type="SUPFAM" id="SSF48371">
    <property type="entry name" value="ARM repeat"/>
    <property type="match status" value="2"/>
</dbReference>
<organism evidence="8">
    <name type="scientific">Tetraselmis sp. GSL018</name>
    <dbReference type="NCBI Taxonomy" id="582737"/>
    <lineage>
        <taxon>Eukaryota</taxon>
        <taxon>Viridiplantae</taxon>
        <taxon>Chlorophyta</taxon>
        <taxon>core chlorophytes</taxon>
        <taxon>Chlorodendrophyceae</taxon>
        <taxon>Chlorodendrales</taxon>
        <taxon>Chlorodendraceae</taxon>
        <taxon>Tetraselmis</taxon>
    </lineage>
</organism>
<feature type="region of interest" description="Disordered" evidence="6">
    <location>
        <begin position="912"/>
        <end position="989"/>
    </location>
</feature>
<feature type="repeat" description="HEAT" evidence="5">
    <location>
        <begin position="83"/>
        <end position="121"/>
    </location>
</feature>
<dbReference type="Gene3D" id="1.25.10.10">
    <property type="entry name" value="Leucine-rich Repeat Variant"/>
    <property type="match status" value="4"/>
</dbReference>
<feature type="compositionally biased region" description="Polar residues" evidence="6">
    <location>
        <begin position="232"/>
        <end position="253"/>
    </location>
</feature>
<dbReference type="InterPro" id="IPR016024">
    <property type="entry name" value="ARM-type_fold"/>
</dbReference>